<evidence type="ECO:0000313" key="1">
    <source>
        <dbReference type="EMBL" id="KAG6464771.1"/>
    </source>
</evidence>
<gene>
    <name evidence="1" type="ORF">O3G_MSEX014719</name>
</gene>
<dbReference type="PANTHER" id="PTHR31649:SF1">
    <property type="entry name" value="FARNESOIC ACID O-METHYL TRANSFERASE DOMAIN-CONTAINING PROTEIN"/>
    <property type="match status" value="1"/>
</dbReference>
<dbReference type="Pfam" id="PF11901">
    <property type="entry name" value="DM9"/>
    <property type="match status" value="1"/>
</dbReference>
<keyword evidence="2" id="KW-1185">Reference proteome</keyword>
<comment type="caution">
    <text evidence="1">The sequence shown here is derived from an EMBL/GenBank/DDBJ whole genome shotgun (WGS) entry which is preliminary data.</text>
</comment>
<dbReference type="PANTHER" id="PTHR31649">
    <property type="entry name" value="AGAP009604-PA"/>
    <property type="match status" value="1"/>
</dbReference>
<sequence length="154" mass="16942">MSTFPAIVEWIPATPKEADHLKNRAVVAGYEGYDGSPLWVIRASFEGELLPGKLAIKHRSAYVPWGGKENAVEQIEVCCARPEKIRWTEDRDGRVPAQAIPGGKTATGETLYIGRAKEQGSLTPGKIHPSHKVMYMSFGGQEIPHKIYEVLCAV</sequence>
<dbReference type="AlphaFoldDB" id="A0A921ZWD8"/>
<dbReference type="Proteomes" id="UP000791440">
    <property type="component" value="Unassembled WGS sequence"/>
</dbReference>
<evidence type="ECO:0000313" key="2">
    <source>
        <dbReference type="Proteomes" id="UP000791440"/>
    </source>
</evidence>
<reference evidence="1" key="2">
    <citation type="submission" date="2020-12" db="EMBL/GenBank/DDBJ databases">
        <authorList>
            <person name="Kanost M."/>
        </authorList>
    </citation>
    <scope>NUCLEOTIDE SEQUENCE</scope>
</reference>
<protein>
    <submittedName>
        <fullName evidence="1">Uncharacterized protein</fullName>
    </submittedName>
</protein>
<accession>A0A921ZWD8</accession>
<proteinExistence type="predicted"/>
<name>A0A921ZWD8_MANSE</name>
<dbReference type="EMBL" id="JH669250">
    <property type="protein sequence ID" value="KAG6464771.1"/>
    <property type="molecule type" value="Genomic_DNA"/>
</dbReference>
<dbReference type="InterPro" id="IPR006616">
    <property type="entry name" value="DM9_repeat"/>
</dbReference>
<dbReference type="SMART" id="SM00696">
    <property type="entry name" value="DM9"/>
    <property type="match status" value="2"/>
</dbReference>
<organism evidence="1 2">
    <name type="scientific">Manduca sexta</name>
    <name type="common">Tobacco hawkmoth</name>
    <name type="synonym">Tobacco hornworm</name>
    <dbReference type="NCBI Taxonomy" id="7130"/>
    <lineage>
        <taxon>Eukaryota</taxon>
        <taxon>Metazoa</taxon>
        <taxon>Ecdysozoa</taxon>
        <taxon>Arthropoda</taxon>
        <taxon>Hexapoda</taxon>
        <taxon>Insecta</taxon>
        <taxon>Pterygota</taxon>
        <taxon>Neoptera</taxon>
        <taxon>Endopterygota</taxon>
        <taxon>Lepidoptera</taxon>
        <taxon>Glossata</taxon>
        <taxon>Ditrysia</taxon>
        <taxon>Bombycoidea</taxon>
        <taxon>Sphingidae</taxon>
        <taxon>Sphinginae</taxon>
        <taxon>Sphingini</taxon>
        <taxon>Manduca</taxon>
    </lineage>
</organism>
<reference evidence="1" key="1">
    <citation type="journal article" date="2016" name="Insect Biochem. Mol. Biol.">
        <title>Multifaceted biological insights from a draft genome sequence of the tobacco hornworm moth, Manduca sexta.</title>
        <authorList>
            <person name="Kanost M.R."/>
            <person name="Arrese E.L."/>
            <person name="Cao X."/>
            <person name="Chen Y.R."/>
            <person name="Chellapilla S."/>
            <person name="Goldsmith M.R."/>
            <person name="Grosse-Wilde E."/>
            <person name="Heckel D.G."/>
            <person name="Herndon N."/>
            <person name="Jiang H."/>
            <person name="Papanicolaou A."/>
            <person name="Qu J."/>
            <person name="Soulages J.L."/>
            <person name="Vogel H."/>
            <person name="Walters J."/>
            <person name="Waterhouse R.M."/>
            <person name="Ahn S.J."/>
            <person name="Almeida F.C."/>
            <person name="An C."/>
            <person name="Aqrawi P."/>
            <person name="Bretschneider A."/>
            <person name="Bryant W.B."/>
            <person name="Bucks S."/>
            <person name="Chao H."/>
            <person name="Chevignon G."/>
            <person name="Christen J.M."/>
            <person name="Clarke D.F."/>
            <person name="Dittmer N.T."/>
            <person name="Ferguson L.C.F."/>
            <person name="Garavelou S."/>
            <person name="Gordon K.H.J."/>
            <person name="Gunaratna R.T."/>
            <person name="Han Y."/>
            <person name="Hauser F."/>
            <person name="He Y."/>
            <person name="Heidel-Fischer H."/>
            <person name="Hirsh A."/>
            <person name="Hu Y."/>
            <person name="Jiang H."/>
            <person name="Kalra D."/>
            <person name="Klinner C."/>
            <person name="Konig C."/>
            <person name="Kovar C."/>
            <person name="Kroll A.R."/>
            <person name="Kuwar S.S."/>
            <person name="Lee S.L."/>
            <person name="Lehman R."/>
            <person name="Li K."/>
            <person name="Li Z."/>
            <person name="Liang H."/>
            <person name="Lovelace S."/>
            <person name="Lu Z."/>
            <person name="Mansfield J.H."/>
            <person name="McCulloch K.J."/>
            <person name="Mathew T."/>
            <person name="Morton B."/>
            <person name="Muzny D.M."/>
            <person name="Neunemann D."/>
            <person name="Ongeri F."/>
            <person name="Pauchet Y."/>
            <person name="Pu L.L."/>
            <person name="Pyrousis I."/>
            <person name="Rao X.J."/>
            <person name="Redding A."/>
            <person name="Roesel C."/>
            <person name="Sanchez-Gracia A."/>
            <person name="Schaack S."/>
            <person name="Shukla A."/>
            <person name="Tetreau G."/>
            <person name="Wang Y."/>
            <person name="Xiong G.H."/>
            <person name="Traut W."/>
            <person name="Walsh T.K."/>
            <person name="Worley K.C."/>
            <person name="Wu D."/>
            <person name="Wu W."/>
            <person name="Wu Y.Q."/>
            <person name="Zhang X."/>
            <person name="Zou Z."/>
            <person name="Zucker H."/>
            <person name="Briscoe A.D."/>
            <person name="Burmester T."/>
            <person name="Clem R.J."/>
            <person name="Feyereisen R."/>
            <person name="Grimmelikhuijzen C.J.P."/>
            <person name="Hamodrakas S.J."/>
            <person name="Hansson B.S."/>
            <person name="Huguet E."/>
            <person name="Jermiin L.S."/>
            <person name="Lan Q."/>
            <person name="Lehman H.K."/>
            <person name="Lorenzen M."/>
            <person name="Merzendorfer H."/>
            <person name="Michalopoulos I."/>
            <person name="Morton D.B."/>
            <person name="Muthukrishnan S."/>
            <person name="Oakeshott J.G."/>
            <person name="Palmer W."/>
            <person name="Park Y."/>
            <person name="Passarelli A.L."/>
            <person name="Rozas J."/>
            <person name="Schwartz L.M."/>
            <person name="Smith W."/>
            <person name="Southgate A."/>
            <person name="Vilcinskas A."/>
            <person name="Vogt R."/>
            <person name="Wang P."/>
            <person name="Werren J."/>
            <person name="Yu X.Q."/>
            <person name="Zhou J.J."/>
            <person name="Brown S.J."/>
            <person name="Scherer S.E."/>
            <person name="Richards S."/>
            <person name="Blissard G.W."/>
        </authorList>
    </citation>
    <scope>NUCLEOTIDE SEQUENCE</scope>
</reference>